<dbReference type="EMBL" id="JAWWVP010000001">
    <property type="protein sequence ID" value="MDX5039448.1"/>
    <property type="molecule type" value="Genomic_DNA"/>
</dbReference>
<dbReference type="InterPro" id="IPR013762">
    <property type="entry name" value="Integrase-like_cat_sf"/>
</dbReference>
<organism evidence="6">
    <name type="scientific">Streptococcus anginosus</name>
    <dbReference type="NCBI Taxonomy" id="1328"/>
    <lineage>
        <taxon>Bacteria</taxon>
        <taxon>Bacillati</taxon>
        <taxon>Bacillota</taxon>
        <taxon>Bacilli</taxon>
        <taxon>Lactobacillales</taxon>
        <taxon>Streptococcaceae</taxon>
        <taxon>Streptococcus</taxon>
        <taxon>Streptococcus anginosus group</taxon>
    </lineage>
</organism>
<dbReference type="InterPro" id="IPR011010">
    <property type="entry name" value="DNA_brk_join_enz"/>
</dbReference>
<dbReference type="InterPro" id="IPR004107">
    <property type="entry name" value="Integrase_SAM-like_N"/>
</dbReference>
<evidence type="ECO:0000256" key="1">
    <source>
        <dbReference type="ARBA" id="ARBA00008857"/>
    </source>
</evidence>
<dbReference type="Pfam" id="PF14659">
    <property type="entry name" value="Phage_int_SAM_3"/>
    <property type="match status" value="1"/>
</dbReference>
<dbReference type="PANTHER" id="PTHR30349">
    <property type="entry name" value="PHAGE INTEGRASE-RELATED"/>
    <property type="match status" value="1"/>
</dbReference>
<dbReference type="GO" id="GO:0003677">
    <property type="term" value="F:DNA binding"/>
    <property type="evidence" value="ECO:0007669"/>
    <property type="project" value="UniProtKB-KW"/>
</dbReference>
<keyword evidence="2" id="KW-0229">DNA integration</keyword>
<dbReference type="PANTHER" id="PTHR30349:SF64">
    <property type="entry name" value="PROPHAGE INTEGRASE INTD-RELATED"/>
    <property type="match status" value="1"/>
</dbReference>
<evidence type="ECO:0000256" key="2">
    <source>
        <dbReference type="ARBA" id="ARBA00022908"/>
    </source>
</evidence>
<dbReference type="CDD" id="cd01189">
    <property type="entry name" value="INT_ICEBs1_C_like"/>
    <property type="match status" value="1"/>
</dbReference>
<dbReference type="InterPro" id="IPR050090">
    <property type="entry name" value="Tyrosine_recombinase_XerCD"/>
</dbReference>
<sequence length="398" mass="46177">MATKKYRGVSRDKNGKIFYQTEFGVDPETGKRRRKKSYKDKDGNPFKSEKQAFDELCRIRVEFAQQNNSKVCTLTFSEYMDDIFLPYYVKTVQSSTYRTAQPHFDLFKSEFGKMKLIDITVKDCELFRLKLMDGENYSANYAKNLWIRFKKTFTYAERLELIEVNPCDKLDNIAGERTTTKFWTFEDFQKVVSSFDVSSYDGRYKYTMIWLYFMTGIRVSEGLSLIWSDINFKKNLLHVQSTLEDLGHGEYARKNSTKTNAGNRYVELDELTVQVLKEWKLVQINNSETDYILAREDVPLHKTTLTRILQRQARKVGVPEITGKGLRHSHDSFMINELGKDVLFVSARSGRVDKATTLNTYSHLYDSKKADGGAEITKRLISAGFTPHQNPTKKETTA</sequence>
<keyword evidence="4" id="KW-0233">DNA recombination</keyword>
<dbReference type="RefSeq" id="WP_021001770.1">
    <property type="nucleotide sequence ID" value="NZ_CP012805.1"/>
</dbReference>
<evidence type="ECO:0000259" key="5">
    <source>
        <dbReference type="PROSITE" id="PS51898"/>
    </source>
</evidence>
<dbReference type="SUPFAM" id="SSF56349">
    <property type="entry name" value="DNA breaking-rejoining enzymes"/>
    <property type="match status" value="1"/>
</dbReference>
<comment type="similarity">
    <text evidence="1">Belongs to the 'phage' integrase family.</text>
</comment>
<dbReference type="AlphaFoldDB" id="A0AAP6BMS0"/>
<comment type="caution">
    <text evidence="6">The sequence shown here is derived from an EMBL/GenBank/DDBJ whole genome shotgun (WGS) entry which is preliminary data.</text>
</comment>
<dbReference type="Gene3D" id="1.10.443.10">
    <property type="entry name" value="Intergrase catalytic core"/>
    <property type="match status" value="1"/>
</dbReference>
<evidence type="ECO:0000313" key="6">
    <source>
        <dbReference type="EMBL" id="MDX5039448.1"/>
    </source>
</evidence>
<evidence type="ECO:0000256" key="3">
    <source>
        <dbReference type="ARBA" id="ARBA00023125"/>
    </source>
</evidence>
<name>A0AAP6BMS0_STRAP</name>
<proteinExistence type="inferred from homology"/>
<protein>
    <submittedName>
        <fullName evidence="6">Tyrosine-type recombinase/integrase</fullName>
    </submittedName>
</protein>
<accession>A0AAP6BMS0</accession>
<dbReference type="InterPro" id="IPR010998">
    <property type="entry name" value="Integrase_recombinase_N"/>
</dbReference>
<dbReference type="GO" id="GO:0015074">
    <property type="term" value="P:DNA integration"/>
    <property type="evidence" value="ECO:0007669"/>
    <property type="project" value="UniProtKB-KW"/>
</dbReference>
<dbReference type="PROSITE" id="PS51898">
    <property type="entry name" value="TYR_RECOMBINASE"/>
    <property type="match status" value="1"/>
</dbReference>
<dbReference type="Pfam" id="PF00589">
    <property type="entry name" value="Phage_integrase"/>
    <property type="match status" value="1"/>
</dbReference>
<feature type="domain" description="Tyr recombinase" evidence="5">
    <location>
        <begin position="178"/>
        <end position="375"/>
    </location>
</feature>
<keyword evidence="3" id="KW-0238">DNA-binding</keyword>
<evidence type="ECO:0000256" key="4">
    <source>
        <dbReference type="ARBA" id="ARBA00023172"/>
    </source>
</evidence>
<reference evidence="6" key="1">
    <citation type="submission" date="2023-11" db="EMBL/GenBank/DDBJ databases">
        <title>Streptococcus anginosus urogential strains.</title>
        <authorList>
            <person name="Appleberry H."/>
            <person name="Garcia-Israel J."/>
            <person name="Wolfe A."/>
            <person name="Putonti C."/>
        </authorList>
    </citation>
    <scope>NUCLEOTIDE SEQUENCE</scope>
    <source>
        <strain evidence="6">UMB1758</strain>
    </source>
</reference>
<gene>
    <name evidence="6" type="ORF">SFH28_01040</name>
</gene>
<dbReference type="GO" id="GO:0006310">
    <property type="term" value="P:DNA recombination"/>
    <property type="evidence" value="ECO:0007669"/>
    <property type="project" value="UniProtKB-KW"/>
</dbReference>
<dbReference type="InterPro" id="IPR002104">
    <property type="entry name" value="Integrase_catalytic"/>
</dbReference>
<dbReference type="Gene3D" id="1.10.150.130">
    <property type="match status" value="1"/>
</dbReference>